<keyword evidence="7" id="KW-0472">Membrane</keyword>
<dbReference type="Pfam" id="PF22544">
    <property type="entry name" value="HYDIN_VesB_CFA65-like_Ig"/>
    <property type="match status" value="1"/>
</dbReference>
<evidence type="ECO:0000259" key="10">
    <source>
        <dbReference type="Pfam" id="PF22544"/>
    </source>
</evidence>
<feature type="compositionally biased region" description="Low complexity" evidence="6">
    <location>
        <begin position="1428"/>
        <end position="1442"/>
    </location>
</feature>
<keyword evidence="3" id="KW-0963">Cytoplasm</keyword>
<dbReference type="Gene3D" id="2.120.10.30">
    <property type="entry name" value="TolB, C-terminal domain"/>
    <property type="match status" value="1"/>
</dbReference>
<organism evidence="12 13">
    <name type="scientific">Alloacidobacterium dinghuense</name>
    <dbReference type="NCBI Taxonomy" id="2763107"/>
    <lineage>
        <taxon>Bacteria</taxon>
        <taxon>Pseudomonadati</taxon>
        <taxon>Acidobacteriota</taxon>
        <taxon>Terriglobia</taxon>
        <taxon>Terriglobales</taxon>
        <taxon>Acidobacteriaceae</taxon>
        <taxon>Alloacidobacterium</taxon>
    </lineage>
</organism>
<evidence type="ECO:0000259" key="11">
    <source>
        <dbReference type="Pfam" id="PF25778"/>
    </source>
</evidence>
<feature type="domain" description="DUF7948" evidence="11">
    <location>
        <begin position="46"/>
        <end position="241"/>
    </location>
</feature>
<proteinExistence type="predicted"/>
<dbReference type="NCBIfam" id="NF012200">
    <property type="entry name" value="choice_anch_D"/>
    <property type="match status" value="6"/>
</dbReference>
<evidence type="ECO:0000256" key="2">
    <source>
        <dbReference type="ARBA" id="ARBA00004496"/>
    </source>
</evidence>
<dbReference type="InterPro" id="IPR031549">
    <property type="entry name" value="ASH"/>
</dbReference>
<feature type="signal peptide" evidence="8">
    <location>
        <begin position="1"/>
        <end position="27"/>
    </location>
</feature>
<keyword evidence="13" id="KW-1185">Reference proteome</keyword>
<feature type="region of interest" description="Disordered" evidence="6">
    <location>
        <begin position="1418"/>
        <end position="1442"/>
    </location>
</feature>
<keyword evidence="8" id="KW-0732">Signal</keyword>
<dbReference type="PANTHER" id="PTHR35580">
    <property type="entry name" value="CELL SURFACE GLYCOPROTEIN (S-LAYER PROTEIN)-LIKE PROTEIN"/>
    <property type="match status" value="1"/>
</dbReference>
<keyword evidence="7" id="KW-1133">Transmembrane helix</keyword>
<evidence type="ECO:0000256" key="7">
    <source>
        <dbReference type="SAM" id="Phobius"/>
    </source>
</evidence>
<evidence type="ECO:0000256" key="5">
    <source>
        <dbReference type="ARBA" id="ARBA00023273"/>
    </source>
</evidence>
<evidence type="ECO:0000256" key="6">
    <source>
        <dbReference type="SAM" id="MobiDB-lite"/>
    </source>
</evidence>
<feature type="domain" description="HYDIN/VesB/CFA65-like Ig-like" evidence="10">
    <location>
        <begin position="1329"/>
        <end position="1422"/>
    </location>
</feature>
<protein>
    <submittedName>
        <fullName evidence="12">Choice-of-anchor D domain-containing protein</fullName>
    </submittedName>
</protein>
<feature type="transmembrane region" description="Helical" evidence="7">
    <location>
        <begin position="1515"/>
        <end position="1533"/>
    </location>
</feature>
<feature type="chain" id="PRO_5028967534" evidence="8">
    <location>
        <begin position="28"/>
        <end position="1603"/>
    </location>
</feature>
<dbReference type="PANTHER" id="PTHR35580:SF1">
    <property type="entry name" value="PHYTASE-LIKE DOMAIN-CONTAINING PROTEIN"/>
    <property type="match status" value="1"/>
</dbReference>
<reference evidence="12 13" key="1">
    <citation type="submission" date="2020-08" db="EMBL/GenBank/DDBJ databases">
        <title>Edaphobacter telluris sp. nov. and Acidobacterium dinghuensis sp. nov., two acidobacteria isolated from forest soil.</title>
        <authorList>
            <person name="Fu J."/>
            <person name="Qiu L."/>
        </authorList>
    </citation>
    <scope>NUCLEOTIDE SEQUENCE [LARGE SCALE GENOMIC DNA]</scope>
    <source>
        <strain evidence="12">4Y35</strain>
    </source>
</reference>
<name>A0A7G8BHH0_9BACT</name>
<dbReference type="Pfam" id="PF06739">
    <property type="entry name" value="SBBP"/>
    <property type="match status" value="1"/>
</dbReference>
<keyword evidence="5" id="KW-0966">Cell projection</keyword>
<evidence type="ECO:0000256" key="3">
    <source>
        <dbReference type="ARBA" id="ARBA00022490"/>
    </source>
</evidence>
<dbReference type="EMBL" id="CP060394">
    <property type="protein sequence ID" value="QNI31990.1"/>
    <property type="molecule type" value="Genomic_DNA"/>
</dbReference>
<dbReference type="Pfam" id="PF15780">
    <property type="entry name" value="ASH"/>
    <property type="match status" value="1"/>
</dbReference>
<comment type="subcellular location">
    <subcellularLocation>
        <location evidence="1">Cell projection</location>
        <location evidence="1">Cilium</location>
    </subcellularLocation>
    <subcellularLocation>
        <location evidence="2">Cytoplasm</location>
    </subcellularLocation>
</comment>
<dbReference type="Pfam" id="PF25778">
    <property type="entry name" value="DUF7948"/>
    <property type="match status" value="1"/>
</dbReference>
<evidence type="ECO:0000259" key="9">
    <source>
        <dbReference type="Pfam" id="PF15780"/>
    </source>
</evidence>
<evidence type="ECO:0000256" key="1">
    <source>
        <dbReference type="ARBA" id="ARBA00004138"/>
    </source>
</evidence>
<dbReference type="InterPro" id="IPR013783">
    <property type="entry name" value="Ig-like_fold"/>
</dbReference>
<evidence type="ECO:0000313" key="13">
    <source>
        <dbReference type="Proteomes" id="UP000515312"/>
    </source>
</evidence>
<feature type="domain" description="Abnormal spindle-like microcephaly-associated protein ASH" evidence="9">
    <location>
        <begin position="1225"/>
        <end position="1311"/>
    </location>
</feature>
<gene>
    <name evidence="12" type="ORF">H7849_23750</name>
</gene>
<keyword evidence="7" id="KW-0812">Transmembrane</keyword>
<dbReference type="Gene3D" id="2.60.40.10">
    <property type="entry name" value="Immunoglobulins"/>
    <property type="match status" value="7"/>
</dbReference>
<dbReference type="InterPro" id="IPR052918">
    <property type="entry name" value="Motility_Chemotaxis_Reg"/>
</dbReference>
<dbReference type="InterPro" id="IPR011042">
    <property type="entry name" value="6-blade_b-propeller_TolB-like"/>
</dbReference>
<feature type="transmembrane region" description="Helical" evidence="7">
    <location>
        <begin position="1540"/>
        <end position="1562"/>
    </location>
</feature>
<feature type="compositionally biased region" description="Polar residues" evidence="6">
    <location>
        <begin position="1418"/>
        <end position="1427"/>
    </location>
</feature>
<keyword evidence="4" id="KW-0969">Cilium</keyword>
<accession>A0A7G8BHH0</accession>
<dbReference type="RefSeq" id="WP_186742947.1">
    <property type="nucleotide sequence ID" value="NZ_CP060394.1"/>
</dbReference>
<dbReference type="InterPro" id="IPR010620">
    <property type="entry name" value="SBBP_repeat"/>
</dbReference>
<evidence type="ECO:0000313" key="12">
    <source>
        <dbReference type="EMBL" id="QNI31990.1"/>
    </source>
</evidence>
<dbReference type="InterPro" id="IPR057708">
    <property type="entry name" value="DUF7948"/>
</dbReference>
<evidence type="ECO:0000256" key="8">
    <source>
        <dbReference type="SAM" id="SignalP"/>
    </source>
</evidence>
<evidence type="ECO:0000256" key="4">
    <source>
        <dbReference type="ARBA" id="ARBA00023069"/>
    </source>
</evidence>
<dbReference type="SUPFAM" id="SSF63829">
    <property type="entry name" value="Calcium-dependent phosphotriesterase"/>
    <property type="match status" value="2"/>
</dbReference>
<dbReference type="Proteomes" id="UP000515312">
    <property type="component" value="Chromosome"/>
</dbReference>
<dbReference type="KEGG" id="adin:H7849_23750"/>
<dbReference type="InterPro" id="IPR053879">
    <property type="entry name" value="HYDIN_VesB_CFA65-like_Ig"/>
</dbReference>
<dbReference type="GO" id="GO:0005737">
    <property type="term" value="C:cytoplasm"/>
    <property type="evidence" value="ECO:0007669"/>
    <property type="project" value="UniProtKB-SubCell"/>
</dbReference>
<sequence length="1603" mass="164332">MQHVFASAKRSMLFLALVVFLSPPLFAATFPLSQPQQMEHGLPVEFEPNRGQAPPEVHYIARTADGEAQLMADRLRIVQSTAGAPSAVELYFPGAKPDQIRDESPAGGFVNYYNGRSQAAWIAHVPLYRQIRYQNIYPGTDLVFHGKANRLEYDFELSAGTDPEHLQIGLNDSSKIQPQQDGSLLITSGSYSLRLLAPSAFQQDGAKTKPVTVAYQMLSPSRIGFAIGSYDHTKELVIDPVVTYANLLAVNSSIQVAAIATDANGDLIMTGNTSVNSYPVVNGQPGSSSGSQQVVVTKLDPTGANILYSTYLPASAFNTASGVAVDGNGNAYVIGITDATDFPVTSQNLGTCGSFCNAGFITKLDSTGALAYSTLLASGQILPKAITVNANGNAFVSGLASDGSLQTVNAFQPSYQASVCTGCNSAFYAELNTQGTGYVFASYLGANNNATGIALDNSGNIYVAGSFNNYYQSSIPLKGELQSGIGSLFLTKFASDGKTLLFGSFLGGENSSSETPETLSGIAVGSDGTVYLAGDTTSYGFPYTINAYRHPLGRGLYGSAQMFAMALNPSLTALTYSTYLGDGFMNAMTVDSQGNLYAAGSTGSDPIQANNAVVSDVVTGGVFLELDKTGKPVETSAFGGHTTTQIPTAMTIDSLGNIYLAGNPGGSNGLTSTGLCSGQDLIVVGSSAYSTEANLGSACVSTGAGFFAKIAPSANPQISLGYQLPFLALRNVGSADLHISDITFTGGLAKNWGNCGNTVPAGTSCVFTLTDANGKMAQGSVTITSDASPSVQTFTPYLDPQAVGNPVPDYPWFDLSQLYFPPQQTGTSSVAHPFRIWNLGAANLALQSIAAQGTLLQTHDCIPTLSPGSYCTVQVVWKPTDGTVGGGSVSVAYDNGIQNYYYVPSLFLSSSTPLMVSETNGIPFGVQTVGNPSFYRTITITNVSNAQADAPSVSLSGDSEFTLAGNTCTSNLAPQQSCIVAALFTPVIDGDRSATLQIGGGASASIQLNGTGQIDSAVTVSPLQLGWPQTVLGSGYSLDETLTNISSVSVPISSITFSLPDYTETDNCAGSIPAASSCTVHVMFQPQDLGARTGTMTINFGDQTNAQVITLLGNSVYPVELSPTSLDFGTNNLVGSSSPAQNVSISNPYSGKTLSYTLSVDGPFTLNNPCPNPLPGFYGCVMSVTFNPTAAGPQTGSLNVSTPGVTLSSSIPLTGTAYTPPTINVTPSLDFGGVLNGTSSTLPLFITDAGSQDLTVSSLAISGTNAADFSIASGQCSTVSGATSCKTNVTFRPSATGTRSAVLTITSNAVNGTQTVPLTGTGQAAAASLSTASLDFGNQNQGTSSAPLQTTLTNSGNGILTITGITSSGDFSQTNNCGTTLAANASCQISVVFTPSTLGAESGTLSIADNASASPQTVSLTGTGTTPSVSIGTSQGGSTISTVPSGQPATYGLVLTGSAGFSGTVTLACSGAPQNATCSVDPTTLALMPGGSQSFAVKVTTQSSTTAYLNNATQVVMAATGIASLLLGSLPLFRRRRAWFPIVLCTVGLFISLAAIGCGGGSSSSNTPPPSTTSYIPAGTYKLTVTATAGMVSTSQTLTLIVQ</sequence>